<dbReference type="SUPFAM" id="SSF54106">
    <property type="entry name" value="LysM domain"/>
    <property type="match status" value="1"/>
</dbReference>
<dbReference type="InterPro" id="IPR008258">
    <property type="entry name" value="Transglycosylase_SLT_dom_1"/>
</dbReference>
<dbReference type="GO" id="GO:0016020">
    <property type="term" value="C:membrane"/>
    <property type="evidence" value="ECO:0007669"/>
    <property type="project" value="InterPro"/>
</dbReference>
<dbReference type="InterPro" id="IPR018392">
    <property type="entry name" value="LysM"/>
</dbReference>
<dbReference type="CDD" id="cd00118">
    <property type="entry name" value="LysM"/>
    <property type="match status" value="1"/>
</dbReference>
<dbReference type="Pfam" id="PF01464">
    <property type="entry name" value="SLT"/>
    <property type="match status" value="1"/>
</dbReference>
<dbReference type="Proteomes" id="UP000033070">
    <property type="component" value="Chromosome"/>
</dbReference>
<protein>
    <submittedName>
        <fullName evidence="5">Membrane-bound lytic murein transglycosylase D</fullName>
    </submittedName>
</protein>
<dbReference type="Gene3D" id="3.10.350.10">
    <property type="entry name" value="LysM domain"/>
    <property type="match status" value="1"/>
</dbReference>
<feature type="region of interest" description="Disordered" evidence="2">
    <location>
        <begin position="405"/>
        <end position="483"/>
    </location>
</feature>
<dbReference type="InterPro" id="IPR023346">
    <property type="entry name" value="Lysozyme-like_dom_sf"/>
</dbReference>
<feature type="compositionally biased region" description="Polar residues" evidence="2">
    <location>
        <begin position="457"/>
        <end position="471"/>
    </location>
</feature>
<gene>
    <name evidence="5" type="ORF">OYT1_ch2076</name>
</gene>
<dbReference type="PANTHER" id="PTHR37423:SF2">
    <property type="entry name" value="MEMBRANE-BOUND LYTIC MUREIN TRANSGLYCOSYLASE C"/>
    <property type="match status" value="1"/>
</dbReference>
<dbReference type="EMBL" id="AP018738">
    <property type="protein sequence ID" value="BBE51601.1"/>
    <property type="molecule type" value="Genomic_DNA"/>
</dbReference>
<feature type="chain" id="PRO_5017252896" evidence="3">
    <location>
        <begin position="28"/>
        <end position="483"/>
    </location>
</feature>
<feature type="compositionally biased region" description="Basic residues" evidence="2">
    <location>
        <begin position="472"/>
        <end position="483"/>
    </location>
</feature>
<dbReference type="GO" id="GO:0000270">
    <property type="term" value="P:peptidoglycan metabolic process"/>
    <property type="evidence" value="ECO:0007669"/>
    <property type="project" value="InterPro"/>
</dbReference>
<dbReference type="PROSITE" id="PS51782">
    <property type="entry name" value="LYSM"/>
    <property type="match status" value="1"/>
</dbReference>
<evidence type="ECO:0000313" key="6">
    <source>
        <dbReference type="Proteomes" id="UP000033070"/>
    </source>
</evidence>
<name>A0A2Z6GDB6_9PROT</name>
<dbReference type="GO" id="GO:0008933">
    <property type="term" value="F:peptidoglycan lytic transglycosylase activity"/>
    <property type="evidence" value="ECO:0007669"/>
    <property type="project" value="InterPro"/>
</dbReference>
<proteinExistence type="inferred from homology"/>
<evidence type="ECO:0000256" key="3">
    <source>
        <dbReference type="SAM" id="SignalP"/>
    </source>
</evidence>
<evidence type="ECO:0000256" key="2">
    <source>
        <dbReference type="SAM" id="MobiDB-lite"/>
    </source>
</evidence>
<sequence>MPVLNRHLSSLLISAALTVVPFASAWADDDSGALSFVTQVQATHPVPVSESDRMAPLLNEVAQDDLWQRIRNGFTLSELDSPLVARHEQWYANRPEYVARMTERAGRYLYFIIEEVEKRGMPTEVALLPMIESAYNPSAYSIANASGIWQFIPSTGKDYGMKQNWWYDGRRDILSATRGALNYLQKLHDQFGDWQLALAAYNWGEGAVQRAQDRNRARGLPTDYASLTMPEETRNYIPKLLAVKNIIASPWNYGLTLPSVPNQPYFTAVTTKEHMDVQVAAKLANISMGEFLALNPAHNRPVMLQNNTNTILLPVDKVNDFYSNLEHFDQPLVSWQGYQTRKGERLDKVAPRFGLTVEKLISINGLSARAKISSGQTLLVPMRDGDADYEFEAFNLHLAPNALAMTSSKKSKDSKGSKSKSKERSKVALLSKRDKSSKRSTKVSSRRETPARGTKLASLSRSGKQSTTRNSKSTRRLHVASNP</sequence>
<accession>A0A2Z6GDB6</accession>
<dbReference type="InterPro" id="IPR000189">
    <property type="entry name" value="Transglyc_AS"/>
</dbReference>
<evidence type="ECO:0000256" key="1">
    <source>
        <dbReference type="ARBA" id="ARBA00007734"/>
    </source>
</evidence>
<feature type="domain" description="LysM" evidence="4">
    <location>
        <begin position="336"/>
        <end position="380"/>
    </location>
</feature>
<reference evidence="5 6" key="1">
    <citation type="submission" date="2018-06" db="EMBL/GenBank/DDBJ databases">
        <title>OYT1 Genome Sequencing.</title>
        <authorList>
            <person name="Kato S."/>
            <person name="Itoh T."/>
            <person name="Ohkuma M."/>
        </authorList>
    </citation>
    <scope>NUCLEOTIDE SEQUENCE [LARGE SCALE GENOMIC DNA]</scope>
    <source>
        <strain evidence="5 6">OYT1</strain>
    </source>
</reference>
<keyword evidence="3" id="KW-0732">Signal</keyword>
<dbReference type="PROSITE" id="PS00922">
    <property type="entry name" value="TRANSGLYCOSYLASE"/>
    <property type="match status" value="1"/>
</dbReference>
<dbReference type="InterPro" id="IPR036779">
    <property type="entry name" value="LysM_dom_sf"/>
</dbReference>
<keyword evidence="6" id="KW-1185">Reference proteome</keyword>
<dbReference type="STRING" id="1188319.OYT1_01067"/>
<dbReference type="PANTHER" id="PTHR37423">
    <property type="entry name" value="SOLUBLE LYTIC MUREIN TRANSGLYCOSYLASE-RELATED"/>
    <property type="match status" value="1"/>
</dbReference>
<dbReference type="CDD" id="cd16894">
    <property type="entry name" value="MltD-like"/>
    <property type="match status" value="1"/>
</dbReference>
<feature type="signal peptide" evidence="3">
    <location>
        <begin position="1"/>
        <end position="27"/>
    </location>
</feature>
<dbReference type="SUPFAM" id="SSF53955">
    <property type="entry name" value="Lysozyme-like"/>
    <property type="match status" value="1"/>
</dbReference>
<comment type="similarity">
    <text evidence="1">Belongs to the transglycosylase Slt family.</text>
</comment>
<dbReference type="Gene3D" id="1.10.530.10">
    <property type="match status" value="1"/>
</dbReference>
<dbReference type="KEGG" id="fam:OYT1_ch2076"/>
<evidence type="ECO:0000259" key="4">
    <source>
        <dbReference type="PROSITE" id="PS51782"/>
    </source>
</evidence>
<dbReference type="AlphaFoldDB" id="A0A2Z6GDB6"/>
<evidence type="ECO:0000313" key="5">
    <source>
        <dbReference type="EMBL" id="BBE51601.1"/>
    </source>
</evidence>
<feature type="compositionally biased region" description="Basic and acidic residues" evidence="2">
    <location>
        <begin position="410"/>
        <end position="434"/>
    </location>
</feature>
<dbReference type="Pfam" id="PF01476">
    <property type="entry name" value="LysM"/>
    <property type="match status" value="1"/>
</dbReference>
<organism evidence="5 6">
    <name type="scientific">Ferriphaselus amnicola</name>
    <dbReference type="NCBI Taxonomy" id="1188319"/>
    <lineage>
        <taxon>Bacteria</taxon>
        <taxon>Pseudomonadati</taxon>
        <taxon>Pseudomonadota</taxon>
        <taxon>Betaproteobacteria</taxon>
        <taxon>Nitrosomonadales</taxon>
        <taxon>Gallionellaceae</taxon>
        <taxon>Ferriphaselus</taxon>
    </lineage>
</organism>